<evidence type="ECO:0000313" key="2">
    <source>
        <dbReference type="EMBL" id="ESP94496.1"/>
    </source>
</evidence>
<evidence type="ECO:0008006" key="4">
    <source>
        <dbReference type="Google" id="ProtNLM"/>
    </source>
</evidence>
<evidence type="ECO:0000313" key="3">
    <source>
        <dbReference type="Proteomes" id="UP000017820"/>
    </source>
</evidence>
<comment type="caution">
    <text evidence="2">The sequence shown here is derived from an EMBL/GenBank/DDBJ whole genome shotgun (WGS) entry which is preliminary data.</text>
</comment>
<dbReference type="GeneID" id="29921599"/>
<keyword evidence="1" id="KW-0175">Coiled coil</keyword>
<proteinExistence type="predicted"/>
<feature type="coiled-coil region" evidence="1">
    <location>
        <begin position="131"/>
        <end position="165"/>
    </location>
</feature>
<dbReference type="Proteomes" id="UP000017820">
    <property type="component" value="Unassembled WGS sequence"/>
</dbReference>
<dbReference type="EMBL" id="AUSV01000013">
    <property type="protein sequence ID" value="ESP94496.1"/>
    <property type="molecule type" value="Genomic_DNA"/>
</dbReference>
<dbReference type="RefSeq" id="WP_023397884.1">
    <property type="nucleotide sequence ID" value="NZ_AUSV01000013.1"/>
</dbReference>
<reference evidence="2 3" key="1">
    <citation type="submission" date="2013-07" db="EMBL/GenBank/DDBJ databases">
        <title>Draft genome sequence of Pseudoalteromonas luteoviolacea 2ta16.</title>
        <authorList>
            <person name="Allen E.E."/>
            <person name="Azam F."/>
            <person name="Podell S."/>
        </authorList>
    </citation>
    <scope>NUCLEOTIDE SEQUENCE [LARGE SCALE GENOMIC DNA]</scope>
    <source>
        <strain evidence="2 3">2ta16</strain>
    </source>
</reference>
<dbReference type="PROSITE" id="PS51257">
    <property type="entry name" value="PROKAR_LIPOPROTEIN"/>
    <property type="match status" value="1"/>
</dbReference>
<evidence type="ECO:0000256" key="1">
    <source>
        <dbReference type="SAM" id="Coils"/>
    </source>
</evidence>
<dbReference type="PATRIC" id="fig|1353533.3.peg.926"/>
<organism evidence="2 3">
    <name type="scientific">Pseudoalteromonas luteoviolacea (strain 2ta16)</name>
    <dbReference type="NCBI Taxonomy" id="1353533"/>
    <lineage>
        <taxon>Bacteria</taxon>
        <taxon>Pseudomonadati</taxon>
        <taxon>Pseudomonadota</taxon>
        <taxon>Gammaproteobacteria</taxon>
        <taxon>Alteromonadales</taxon>
        <taxon>Pseudoalteromonadaceae</taxon>
        <taxon>Pseudoalteromonas</taxon>
    </lineage>
</organism>
<accession>V4HAK6</accession>
<sequence>MTKVITVLLLLLSLTACMYETIYKNADRLILNRLEDFVTLTRPQEEMLLKGFHQIQLRHQSHYLPMYSSWLKTLGANWQTMDKRQILELSQQVSGHWYDLIQDAGPVLVQLLVSLDQKQRKQLISNIKGEMGKYKSRNERVENSIERVENSIERFEDALGKLNLQQKEMISRHYDKVAFYREVRVLHNQKRLSKIEALLQRSSLTVAEIEELTRYIVDAPNTLPEHIKKHRVQRIAKQIDLLISLRATLSTDQQAEFVDYLKDLDYILEEFNDAKL</sequence>
<gene>
    <name evidence="2" type="ORF">PL2TA16_00496</name>
</gene>
<name>V4HAK6_PSEL2</name>
<dbReference type="AlphaFoldDB" id="V4HAK6"/>
<dbReference type="Pfam" id="PF19795">
    <property type="entry name" value="DUF6279"/>
    <property type="match status" value="1"/>
</dbReference>
<protein>
    <recommendedName>
        <fullName evidence="4">Lipoprotein</fullName>
    </recommendedName>
</protein>